<feature type="non-terminal residue" evidence="4">
    <location>
        <position position="377"/>
    </location>
</feature>
<dbReference type="PANTHER" id="PTHR17972">
    <property type="entry name" value="NUCLEOLAR RNA-ASSOCIATED PROTEIN"/>
    <property type="match status" value="1"/>
</dbReference>
<dbReference type="GO" id="GO:0032545">
    <property type="term" value="C:CURI complex"/>
    <property type="evidence" value="ECO:0007669"/>
    <property type="project" value="TreeGrafter"/>
</dbReference>
<evidence type="ECO:0000256" key="2">
    <source>
        <dbReference type="SAM" id="MobiDB-lite"/>
    </source>
</evidence>
<sequence>NNNNDSDDISLPPTKKRSVTKSLNSEPQLEEVSKKNISNEEEQEGSVDLISDDDEDLLEAAKLGKYLTEENPLQKLKADMDDENMKELHGGEIEINIKQLGSKSSSIYKAPTNEEIQGLKEISGLFKSNIFKLQIDELLSEVNLDYNATTRLENALHKLKQILENIKDKPELTITETTANMLKDHKVVIPFPDPQPTDDIKIRFGFKKPSAFYIVGSYPLKTVALGRNGFNVDVAVILPQRSYYLAVLAASLQENKLGLNVNVEFGTLDGDNRRPILILKPSKDHLDTDFSKLNCVIRVLPSISPETFPLKRLSPSRNNVRPHHETDDPQPPNSNLPPTPQYNNAILSDMYYVKHLHDLYKQTKLCSAFADACKLAK</sequence>
<dbReference type="Pfam" id="PF03813">
    <property type="entry name" value="Nrap"/>
    <property type="match status" value="1"/>
</dbReference>
<keyword evidence="1" id="KW-0539">Nucleus</keyword>
<feature type="domain" description="Nrap protein" evidence="3">
    <location>
        <begin position="240"/>
        <end position="364"/>
    </location>
</feature>
<dbReference type="OrthoDB" id="10251401at2759"/>
<feature type="compositionally biased region" description="Pro residues" evidence="2">
    <location>
        <begin position="329"/>
        <end position="340"/>
    </location>
</feature>
<name>A0A9W4TA75_9GLOM</name>
<dbReference type="Proteomes" id="UP001153678">
    <property type="component" value="Unassembled WGS sequence"/>
</dbReference>
<dbReference type="InterPro" id="IPR005554">
    <property type="entry name" value="NOL6/Upt22"/>
</dbReference>
<dbReference type="EMBL" id="CAMKVN010016334">
    <property type="protein sequence ID" value="CAI2197467.1"/>
    <property type="molecule type" value="Genomic_DNA"/>
</dbReference>
<dbReference type="Gene3D" id="1.10.1410.10">
    <property type="match status" value="1"/>
</dbReference>
<gene>
    <name evidence="4" type="ORF">FWILDA_LOCUS18092</name>
</gene>
<reference evidence="4" key="1">
    <citation type="submission" date="2022-08" db="EMBL/GenBank/DDBJ databases">
        <authorList>
            <person name="Kallberg Y."/>
            <person name="Tangrot J."/>
            <person name="Rosling A."/>
        </authorList>
    </citation>
    <scope>NUCLEOTIDE SEQUENCE</scope>
    <source>
        <strain evidence="4">Wild A</strain>
    </source>
</reference>
<feature type="non-terminal residue" evidence="4">
    <location>
        <position position="1"/>
    </location>
</feature>
<keyword evidence="1" id="KW-0694">RNA-binding</keyword>
<keyword evidence="1" id="KW-0690">Ribosome biogenesis</keyword>
<comment type="caution">
    <text evidence="4">The sequence shown here is derived from an EMBL/GenBank/DDBJ whole genome shotgun (WGS) entry which is preliminary data.</text>
</comment>
<organism evidence="4 5">
    <name type="scientific">Funneliformis geosporum</name>
    <dbReference type="NCBI Taxonomy" id="1117311"/>
    <lineage>
        <taxon>Eukaryota</taxon>
        <taxon>Fungi</taxon>
        <taxon>Fungi incertae sedis</taxon>
        <taxon>Mucoromycota</taxon>
        <taxon>Glomeromycotina</taxon>
        <taxon>Glomeromycetes</taxon>
        <taxon>Glomerales</taxon>
        <taxon>Glomeraceae</taxon>
        <taxon>Funneliformis</taxon>
    </lineage>
</organism>
<keyword evidence="5" id="KW-1185">Reference proteome</keyword>
<evidence type="ECO:0000259" key="3">
    <source>
        <dbReference type="Pfam" id="PF03813"/>
    </source>
</evidence>
<dbReference type="GO" id="GO:0032040">
    <property type="term" value="C:small-subunit processome"/>
    <property type="evidence" value="ECO:0007669"/>
    <property type="project" value="TreeGrafter"/>
</dbReference>
<dbReference type="GO" id="GO:0034456">
    <property type="term" value="C:UTP-C complex"/>
    <property type="evidence" value="ECO:0007669"/>
    <property type="project" value="TreeGrafter"/>
</dbReference>
<dbReference type="AlphaFoldDB" id="A0A9W4TA75"/>
<accession>A0A9W4TA75</accession>
<keyword evidence="1" id="KW-0687">Ribonucleoprotein</keyword>
<dbReference type="GO" id="GO:0003723">
    <property type="term" value="F:RNA binding"/>
    <property type="evidence" value="ECO:0007669"/>
    <property type="project" value="UniProtKB-KW"/>
</dbReference>
<dbReference type="InterPro" id="IPR035082">
    <property type="entry name" value="Nrap_D1"/>
</dbReference>
<evidence type="ECO:0000256" key="1">
    <source>
        <dbReference type="RuleBase" id="RU364032"/>
    </source>
</evidence>
<keyword evidence="1" id="KW-0698">rRNA processing</keyword>
<evidence type="ECO:0000313" key="4">
    <source>
        <dbReference type="EMBL" id="CAI2197467.1"/>
    </source>
</evidence>
<comment type="subcellular location">
    <subcellularLocation>
        <location evidence="1">Nucleus</location>
        <location evidence="1">Nucleolus</location>
    </subcellularLocation>
</comment>
<feature type="region of interest" description="Disordered" evidence="2">
    <location>
        <begin position="310"/>
        <end position="341"/>
    </location>
</feature>
<protein>
    <recommendedName>
        <fullName evidence="1">U3 small nucleolar RNA-associated protein 22</fullName>
    </recommendedName>
</protein>
<dbReference type="GO" id="GO:0006409">
    <property type="term" value="P:tRNA export from nucleus"/>
    <property type="evidence" value="ECO:0007669"/>
    <property type="project" value="TreeGrafter"/>
</dbReference>
<feature type="region of interest" description="Disordered" evidence="2">
    <location>
        <begin position="1"/>
        <end position="47"/>
    </location>
</feature>
<proteinExistence type="inferred from homology"/>
<dbReference type="GO" id="GO:0006364">
    <property type="term" value="P:rRNA processing"/>
    <property type="evidence" value="ECO:0007669"/>
    <property type="project" value="UniProtKB-KW"/>
</dbReference>
<comment type="similarity">
    <text evidence="1">Belongs to the NRAP family.</text>
</comment>
<evidence type="ECO:0000313" key="5">
    <source>
        <dbReference type="Proteomes" id="UP001153678"/>
    </source>
</evidence>
<dbReference type="PANTHER" id="PTHR17972:SF0">
    <property type="entry name" value="NUCLEOLAR PROTEIN 6"/>
    <property type="match status" value="1"/>
</dbReference>